<reference evidence="2" key="1">
    <citation type="submission" date="2022-12" db="EMBL/GenBank/DDBJ databases">
        <title>Draft genome assemblies for two species of Escallonia (Escalloniales).</title>
        <authorList>
            <person name="Chanderbali A."/>
            <person name="Dervinis C."/>
            <person name="Anghel I."/>
            <person name="Soltis D."/>
            <person name="Soltis P."/>
            <person name="Zapata F."/>
        </authorList>
    </citation>
    <scope>NUCLEOTIDE SEQUENCE</scope>
    <source>
        <strain evidence="2">UCBG64.0493</strain>
        <tissue evidence="2">Leaf</tissue>
    </source>
</reference>
<feature type="compositionally biased region" description="Gly residues" evidence="1">
    <location>
        <begin position="159"/>
        <end position="176"/>
    </location>
</feature>
<sequence>MAGSGLLNDDCFDDKRREGIKRLYQALLQKNLMYLAAIADSQPQAPAMPPQISPHPAMQQGGFYMQHPQAAAMAQQPGMFPQKVPLQFSNSHAIQDHHLQQQLHQQHQQAIQRQMGMRSGAANNGVHPVHGENTVGSGSGGVPPTTGNRQDAPDAGASGADGEGSSGAGQGGGDGLRGSEEAK</sequence>
<evidence type="ECO:0000313" key="3">
    <source>
        <dbReference type="Proteomes" id="UP001188597"/>
    </source>
</evidence>
<evidence type="ECO:0000313" key="2">
    <source>
        <dbReference type="EMBL" id="KAK3014918.1"/>
    </source>
</evidence>
<feature type="compositionally biased region" description="Low complexity" evidence="1">
    <location>
        <begin position="142"/>
        <end position="158"/>
    </location>
</feature>
<evidence type="ECO:0000256" key="1">
    <source>
        <dbReference type="SAM" id="MobiDB-lite"/>
    </source>
</evidence>
<dbReference type="Proteomes" id="UP001188597">
    <property type="component" value="Unassembled WGS sequence"/>
</dbReference>
<proteinExistence type="predicted"/>
<keyword evidence="3" id="KW-1185">Reference proteome</keyword>
<accession>A0AA88VVL7</accession>
<comment type="caution">
    <text evidence="2">The sequence shown here is derived from an EMBL/GenBank/DDBJ whole genome shotgun (WGS) entry which is preliminary data.</text>
</comment>
<protein>
    <recommendedName>
        <fullName evidence="4">GRF1-interacting factor 3</fullName>
    </recommendedName>
</protein>
<dbReference type="EMBL" id="JAVXUP010001180">
    <property type="protein sequence ID" value="KAK3014918.1"/>
    <property type="molecule type" value="Genomic_DNA"/>
</dbReference>
<feature type="region of interest" description="Disordered" evidence="1">
    <location>
        <begin position="103"/>
        <end position="183"/>
    </location>
</feature>
<name>A0AA88VVL7_9ASTE</name>
<evidence type="ECO:0008006" key="4">
    <source>
        <dbReference type="Google" id="ProtNLM"/>
    </source>
</evidence>
<organism evidence="2 3">
    <name type="scientific">Escallonia herrerae</name>
    <dbReference type="NCBI Taxonomy" id="1293975"/>
    <lineage>
        <taxon>Eukaryota</taxon>
        <taxon>Viridiplantae</taxon>
        <taxon>Streptophyta</taxon>
        <taxon>Embryophyta</taxon>
        <taxon>Tracheophyta</taxon>
        <taxon>Spermatophyta</taxon>
        <taxon>Magnoliopsida</taxon>
        <taxon>eudicotyledons</taxon>
        <taxon>Gunneridae</taxon>
        <taxon>Pentapetalae</taxon>
        <taxon>asterids</taxon>
        <taxon>campanulids</taxon>
        <taxon>Escalloniales</taxon>
        <taxon>Escalloniaceae</taxon>
        <taxon>Escallonia</taxon>
    </lineage>
</organism>
<gene>
    <name evidence="2" type="ORF">RJ639_009882</name>
</gene>
<dbReference type="AlphaFoldDB" id="A0AA88VVL7"/>
<feature type="compositionally biased region" description="Low complexity" evidence="1">
    <location>
        <begin position="103"/>
        <end position="114"/>
    </location>
</feature>